<feature type="compositionally biased region" description="Gly residues" evidence="1">
    <location>
        <begin position="45"/>
        <end position="55"/>
    </location>
</feature>
<dbReference type="EMBL" id="CAXJRC010000001">
    <property type="protein sequence ID" value="CAL2104743.1"/>
    <property type="molecule type" value="Genomic_DNA"/>
</dbReference>
<sequence length="55" mass="5877">MKKIYVLITVLSLVFTACTDNTTEHEELLKIQATDKEGSSTSEGESGGNGDNDEG</sequence>
<accession>A0ABM9PGK8</accession>
<keyword evidence="2" id="KW-0732">Signal</keyword>
<evidence type="ECO:0008006" key="5">
    <source>
        <dbReference type="Google" id="ProtNLM"/>
    </source>
</evidence>
<gene>
    <name evidence="3" type="ORF">T190115A13A_100031</name>
</gene>
<feature type="chain" id="PRO_5047084268" description="Lipoprotein" evidence="2">
    <location>
        <begin position="20"/>
        <end position="55"/>
    </location>
</feature>
<evidence type="ECO:0000256" key="2">
    <source>
        <dbReference type="SAM" id="SignalP"/>
    </source>
</evidence>
<keyword evidence="4" id="KW-1185">Reference proteome</keyword>
<organism evidence="3 4">
    <name type="scientific">Tenacibaculum vairaonense</name>
    <dbReference type="NCBI Taxonomy" id="3137860"/>
    <lineage>
        <taxon>Bacteria</taxon>
        <taxon>Pseudomonadati</taxon>
        <taxon>Bacteroidota</taxon>
        <taxon>Flavobacteriia</taxon>
        <taxon>Flavobacteriales</taxon>
        <taxon>Flavobacteriaceae</taxon>
        <taxon>Tenacibaculum</taxon>
    </lineage>
</organism>
<reference evidence="3 4" key="1">
    <citation type="submission" date="2024-05" db="EMBL/GenBank/DDBJ databases">
        <authorList>
            <person name="Duchaud E."/>
        </authorList>
    </citation>
    <scope>NUCLEOTIDE SEQUENCE [LARGE SCALE GENOMIC DNA]</scope>
    <source>
        <strain evidence="3">Ena-SAMPLE-TAB-13-05-2024-13:56:06:370-140305</strain>
    </source>
</reference>
<evidence type="ECO:0000313" key="4">
    <source>
        <dbReference type="Proteomes" id="UP001497602"/>
    </source>
</evidence>
<evidence type="ECO:0000256" key="1">
    <source>
        <dbReference type="SAM" id="MobiDB-lite"/>
    </source>
</evidence>
<feature type="region of interest" description="Disordered" evidence="1">
    <location>
        <begin position="31"/>
        <end position="55"/>
    </location>
</feature>
<proteinExistence type="predicted"/>
<evidence type="ECO:0000313" key="3">
    <source>
        <dbReference type="EMBL" id="CAL2104743.1"/>
    </source>
</evidence>
<comment type="caution">
    <text evidence="3">The sequence shown here is derived from an EMBL/GenBank/DDBJ whole genome shotgun (WGS) entry which is preliminary data.</text>
</comment>
<dbReference type="RefSeq" id="WP_348702096.1">
    <property type="nucleotide sequence ID" value="NZ_CAXIYA010000001.1"/>
</dbReference>
<feature type="signal peptide" evidence="2">
    <location>
        <begin position="1"/>
        <end position="19"/>
    </location>
</feature>
<protein>
    <recommendedName>
        <fullName evidence="5">Lipoprotein</fullName>
    </recommendedName>
</protein>
<name>A0ABM9PGK8_9FLAO</name>
<dbReference type="Proteomes" id="UP001497602">
    <property type="component" value="Unassembled WGS sequence"/>
</dbReference>
<dbReference type="PROSITE" id="PS51257">
    <property type="entry name" value="PROKAR_LIPOPROTEIN"/>
    <property type="match status" value="1"/>
</dbReference>